<reference evidence="3 4" key="2">
    <citation type="journal article" date="2013" name="PLoS Genet.">
        <title>Comparative genome structure, secondary metabolite, and effector coding capacity across Cochliobolus pathogens.</title>
        <authorList>
            <person name="Condon B.J."/>
            <person name="Leng Y."/>
            <person name="Wu D."/>
            <person name="Bushley K.E."/>
            <person name="Ohm R.A."/>
            <person name="Otillar R."/>
            <person name="Martin J."/>
            <person name="Schackwitz W."/>
            <person name="Grimwood J."/>
            <person name="MohdZainudin N."/>
            <person name="Xue C."/>
            <person name="Wang R."/>
            <person name="Manning V.A."/>
            <person name="Dhillon B."/>
            <person name="Tu Z.J."/>
            <person name="Steffenson B.J."/>
            <person name="Salamov A."/>
            <person name="Sun H."/>
            <person name="Lowry S."/>
            <person name="LaButti K."/>
            <person name="Han J."/>
            <person name="Copeland A."/>
            <person name="Lindquist E."/>
            <person name="Barry K."/>
            <person name="Schmutz J."/>
            <person name="Baker S.E."/>
            <person name="Ciuffetti L.M."/>
            <person name="Grigoriev I.V."/>
            <person name="Zhong S."/>
            <person name="Turgeon B.G."/>
        </authorList>
    </citation>
    <scope>NUCLEOTIDE SEQUENCE [LARGE SCALE GENOMIC DNA]</scope>
    <source>
        <strain evidence="4">28A</strain>
    </source>
</reference>
<sequence length="387" mass="43104">MDRAKTRKSHKKSRNGCLPCKGRHVKCDEQKPNCTNCVKQGTAYEYRPPASSEASHTSPLPGQQLLPRLGAAANTASAGTGLALNIPQLRLLHHYMTATAKTLAAHTDAEDVFKTTLVEIAFEHPYLLQATLSLSALHMSRLVRPEEAQEYLIQAQEYREAALDDFHNTVRNIDESNFKAVMLFTGTLFPHACITSIAASNDLDYAFESVISNLVVTRGVRPMIMGFYAQMKTMSKTLSFIKKSHGPIQSLFSSTNSQTSSITYTPPDIVDAYKHACHLLEVIFQVAAESSKSPSDALLKTWIHLVSERYIELLSQKQPGALIIFAHFAVLVNRASKHYWYIEGLAEQIIRVAEHMVPSEWGSWLQWPREQILGIPGHPMPSPGYTT</sequence>
<dbReference type="AlphaFoldDB" id="R0JWE8"/>
<organism evidence="3 4">
    <name type="scientific">Exserohilum turcicum (strain 28A)</name>
    <name type="common">Northern leaf blight fungus</name>
    <name type="synonym">Setosphaeria turcica</name>
    <dbReference type="NCBI Taxonomy" id="671987"/>
    <lineage>
        <taxon>Eukaryota</taxon>
        <taxon>Fungi</taxon>
        <taxon>Dikarya</taxon>
        <taxon>Ascomycota</taxon>
        <taxon>Pezizomycotina</taxon>
        <taxon>Dothideomycetes</taxon>
        <taxon>Pleosporomycetidae</taxon>
        <taxon>Pleosporales</taxon>
        <taxon>Pleosporineae</taxon>
        <taxon>Pleosporaceae</taxon>
        <taxon>Exserohilum</taxon>
    </lineage>
</organism>
<dbReference type="GeneID" id="19403659"/>
<dbReference type="InterPro" id="IPR001138">
    <property type="entry name" value="Zn2Cys6_DnaBD"/>
</dbReference>
<dbReference type="GO" id="GO:0008270">
    <property type="term" value="F:zinc ion binding"/>
    <property type="evidence" value="ECO:0007669"/>
    <property type="project" value="InterPro"/>
</dbReference>
<dbReference type="InterPro" id="IPR053157">
    <property type="entry name" value="Sterol_Uptake_Regulator"/>
</dbReference>
<dbReference type="PROSITE" id="PS50048">
    <property type="entry name" value="ZN2_CY6_FUNGAL_2"/>
    <property type="match status" value="1"/>
</dbReference>
<keyword evidence="4" id="KW-1185">Reference proteome</keyword>
<evidence type="ECO:0000259" key="2">
    <source>
        <dbReference type="PROSITE" id="PS50048"/>
    </source>
</evidence>
<dbReference type="Proteomes" id="UP000016935">
    <property type="component" value="Unassembled WGS sequence"/>
</dbReference>
<dbReference type="HOGENOM" id="CLU_024934_2_0_1"/>
<dbReference type="OrthoDB" id="5386330at2759"/>
<name>R0JWE8_EXST2</name>
<dbReference type="CDD" id="cd00067">
    <property type="entry name" value="GAL4"/>
    <property type="match status" value="1"/>
</dbReference>
<proteinExistence type="predicted"/>
<dbReference type="eggNOG" id="ENOG502QRM1">
    <property type="taxonomic scope" value="Eukaryota"/>
</dbReference>
<keyword evidence="1" id="KW-0539">Nucleus</keyword>
<dbReference type="InterPro" id="IPR021858">
    <property type="entry name" value="Fun_TF"/>
</dbReference>
<evidence type="ECO:0000313" key="4">
    <source>
        <dbReference type="Proteomes" id="UP000016935"/>
    </source>
</evidence>
<dbReference type="GO" id="GO:0001228">
    <property type="term" value="F:DNA-binding transcription activator activity, RNA polymerase II-specific"/>
    <property type="evidence" value="ECO:0007669"/>
    <property type="project" value="TreeGrafter"/>
</dbReference>
<dbReference type="Gene3D" id="4.10.240.10">
    <property type="entry name" value="Zn(2)-C6 fungal-type DNA-binding domain"/>
    <property type="match status" value="1"/>
</dbReference>
<dbReference type="SMART" id="SM00066">
    <property type="entry name" value="GAL4"/>
    <property type="match status" value="1"/>
</dbReference>
<dbReference type="InterPro" id="IPR036864">
    <property type="entry name" value="Zn2-C6_fun-type_DNA-bd_sf"/>
</dbReference>
<accession>R0JWE8</accession>
<evidence type="ECO:0000313" key="3">
    <source>
        <dbReference type="EMBL" id="EOA85278.1"/>
    </source>
</evidence>
<dbReference type="PANTHER" id="PTHR47784:SF4">
    <property type="entry name" value="ZN(II)2CYS6 TRANSCRIPTION FACTOR (EUROFUNG)"/>
    <property type="match status" value="1"/>
</dbReference>
<gene>
    <name evidence="3" type="ORF">SETTUDRAFT_32494</name>
</gene>
<dbReference type="Pfam" id="PF11951">
    <property type="entry name" value="Fungal_trans_2"/>
    <property type="match status" value="1"/>
</dbReference>
<dbReference type="RefSeq" id="XP_008027037.1">
    <property type="nucleotide sequence ID" value="XM_008028846.1"/>
</dbReference>
<evidence type="ECO:0000256" key="1">
    <source>
        <dbReference type="ARBA" id="ARBA00023242"/>
    </source>
</evidence>
<reference evidence="3 4" key="1">
    <citation type="journal article" date="2012" name="PLoS Pathog.">
        <title>Diverse lifestyles and strategies of plant pathogenesis encoded in the genomes of eighteen Dothideomycetes fungi.</title>
        <authorList>
            <person name="Ohm R.A."/>
            <person name="Feau N."/>
            <person name="Henrissat B."/>
            <person name="Schoch C.L."/>
            <person name="Horwitz B.A."/>
            <person name="Barry K.W."/>
            <person name="Condon B.J."/>
            <person name="Copeland A.C."/>
            <person name="Dhillon B."/>
            <person name="Glaser F."/>
            <person name="Hesse C.N."/>
            <person name="Kosti I."/>
            <person name="LaButti K."/>
            <person name="Lindquist E.A."/>
            <person name="Lucas S."/>
            <person name="Salamov A.A."/>
            <person name="Bradshaw R.E."/>
            <person name="Ciuffetti L."/>
            <person name="Hamelin R.C."/>
            <person name="Kema G.H.J."/>
            <person name="Lawrence C."/>
            <person name="Scott J.A."/>
            <person name="Spatafora J.W."/>
            <person name="Turgeon B.G."/>
            <person name="de Wit P.J.G.M."/>
            <person name="Zhong S."/>
            <person name="Goodwin S.B."/>
            <person name="Grigoriev I.V."/>
        </authorList>
    </citation>
    <scope>NUCLEOTIDE SEQUENCE [LARGE SCALE GENOMIC DNA]</scope>
    <source>
        <strain evidence="4">28A</strain>
    </source>
</reference>
<dbReference type="PANTHER" id="PTHR47784">
    <property type="entry name" value="STEROL UPTAKE CONTROL PROTEIN 2"/>
    <property type="match status" value="1"/>
</dbReference>
<protein>
    <recommendedName>
        <fullName evidence="2">Zn(2)-C6 fungal-type domain-containing protein</fullName>
    </recommendedName>
</protein>
<dbReference type="Pfam" id="PF00172">
    <property type="entry name" value="Zn_clus"/>
    <property type="match status" value="1"/>
</dbReference>
<dbReference type="EMBL" id="KB908703">
    <property type="protein sequence ID" value="EOA85278.1"/>
    <property type="molecule type" value="Genomic_DNA"/>
</dbReference>
<feature type="domain" description="Zn(2)-C6 fungal-type" evidence="2">
    <location>
        <begin position="16"/>
        <end position="46"/>
    </location>
</feature>
<dbReference type="STRING" id="671987.R0JWE8"/>
<dbReference type="SUPFAM" id="SSF57701">
    <property type="entry name" value="Zn2/Cys6 DNA-binding domain"/>
    <property type="match status" value="1"/>
</dbReference>